<evidence type="ECO:0000313" key="6">
    <source>
        <dbReference type="Proteomes" id="UP000256774"/>
    </source>
</evidence>
<dbReference type="AlphaFoldDB" id="A0A3E0H9K1"/>
<dbReference type="Gene3D" id="3.40.50.720">
    <property type="entry name" value="NAD(P)-binding Rossmann-like Domain"/>
    <property type="match status" value="1"/>
</dbReference>
<dbReference type="OrthoDB" id="9806974at2"/>
<dbReference type="SUPFAM" id="SSF51735">
    <property type="entry name" value="NAD(P)-binding Rossmann-fold domains"/>
    <property type="match status" value="1"/>
</dbReference>
<feature type="domain" description="Ketoreductase" evidence="4">
    <location>
        <begin position="2"/>
        <end position="192"/>
    </location>
</feature>
<keyword evidence="2" id="KW-0560">Oxidoreductase</keyword>
<organism evidence="5 6">
    <name type="scientific">Paraperlucidibaca baekdonensis</name>
    <dbReference type="NCBI Taxonomy" id="748120"/>
    <lineage>
        <taxon>Bacteria</taxon>
        <taxon>Pseudomonadati</taxon>
        <taxon>Pseudomonadota</taxon>
        <taxon>Gammaproteobacteria</taxon>
        <taxon>Moraxellales</taxon>
        <taxon>Moraxellaceae</taxon>
        <taxon>Paraperlucidibaca</taxon>
    </lineage>
</organism>
<dbReference type="PANTHER" id="PTHR24321:SF8">
    <property type="entry name" value="ESTRADIOL 17-BETA-DEHYDROGENASE 8-RELATED"/>
    <property type="match status" value="1"/>
</dbReference>
<comment type="caution">
    <text evidence="5">The sequence shown here is derived from an EMBL/GenBank/DDBJ whole genome shotgun (WGS) entry which is preliminary data.</text>
</comment>
<evidence type="ECO:0000259" key="4">
    <source>
        <dbReference type="SMART" id="SM00822"/>
    </source>
</evidence>
<sequence length="249" mass="25611">MSITWITGAAGTVGSALADNLAAKGHTLVLTGRDEARLQSLADRLGTPCHIAAGDVAEPGVAAELRANAEAAVGPITGFAHCVGSTLIKPLHLTREADFEAVMKLNFYSAAYCLKAFVDGARKHRELSAAVLVGSLVAHAGFPNHEAIGSAKAAVAGLALSTAASYADKGIRVNCVHPGLVVSPLAGRLTDSEEAIARNSKPNPMQRIGRGPDIAGLMAFLLSDEASWITGQSINIDGGQALIHPLPRA</sequence>
<evidence type="ECO:0000256" key="1">
    <source>
        <dbReference type="ARBA" id="ARBA00006484"/>
    </source>
</evidence>
<dbReference type="EMBL" id="QUNR01000001">
    <property type="protein sequence ID" value="REH40334.1"/>
    <property type="molecule type" value="Genomic_DNA"/>
</dbReference>
<comment type="similarity">
    <text evidence="1">Belongs to the short-chain dehydrogenases/reductases (SDR) family.</text>
</comment>
<dbReference type="CDD" id="cd05233">
    <property type="entry name" value="SDR_c"/>
    <property type="match status" value="1"/>
</dbReference>
<dbReference type="Pfam" id="PF13561">
    <property type="entry name" value="adh_short_C2"/>
    <property type="match status" value="1"/>
</dbReference>
<gene>
    <name evidence="5" type="ORF">DFR26_0535</name>
</gene>
<accession>A0A3E0H9K1</accession>
<evidence type="ECO:0000256" key="3">
    <source>
        <dbReference type="ARBA" id="ARBA00023027"/>
    </source>
</evidence>
<dbReference type="SMART" id="SM00822">
    <property type="entry name" value="PKS_KR"/>
    <property type="match status" value="1"/>
</dbReference>
<evidence type="ECO:0000313" key="5">
    <source>
        <dbReference type="EMBL" id="REH40334.1"/>
    </source>
</evidence>
<dbReference type="GO" id="GO:0016491">
    <property type="term" value="F:oxidoreductase activity"/>
    <property type="evidence" value="ECO:0007669"/>
    <property type="project" value="UniProtKB-KW"/>
</dbReference>
<proteinExistence type="inferred from homology"/>
<dbReference type="Proteomes" id="UP000256774">
    <property type="component" value="Unassembled WGS sequence"/>
</dbReference>
<keyword evidence="3" id="KW-0520">NAD</keyword>
<dbReference type="PANTHER" id="PTHR24321">
    <property type="entry name" value="DEHYDROGENASES, SHORT CHAIN"/>
    <property type="match status" value="1"/>
</dbReference>
<dbReference type="InterPro" id="IPR002347">
    <property type="entry name" value="SDR_fam"/>
</dbReference>
<protein>
    <submittedName>
        <fullName evidence="5">NAD(P)-dependent dehydrogenase (Short-subunit alcohol dehydrogenase family)</fullName>
    </submittedName>
</protein>
<reference evidence="5 6" key="1">
    <citation type="submission" date="2018-08" db="EMBL/GenBank/DDBJ databases">
        <title>Genomic Encyclopedia of Type Strains, Phase IV (KMG-IV): sequencing the most valuable type-strain genomes for metagenomic binning, comparative biology and taxonomic classification.</title>
        <authorList>
            <person name="Goeker M."/>
        </authorList>
    </citation>
    <scope>NUCLEOTIDE SEQUENCE [LARGE SCALE GENOMIC DNA]</scope>
    <source>
        <strain evidence="5 6">DSM 26022</strain>
    </source>
</reference>
<dbReference type="RefSeq" id="WP_116207376.1">
    <property type="nucleotide sequence ID" value="NZ_QUNR01000001.1"/>
</dbReference>
<dbReference type="InterPro" id="IPR036291">
    <property type="entry name" value="NAD(P)-bd_dom_sf"/>
</dbReference>
<dbReference type="InterPro" id="IPR057326">
    <property type="entry name" value="KR_dom"/>
</dbReference>
<dbReference type="PRINTS" id="PR00081">
    <property type="entry name" value="GDHRDH"/>
</dbReference>
<evidence type="ECO:0000256" key="2">
    <source>
        <dbReference type="ARBA" id="ARBA00023002"/>
    </source>
</evidence>
<keyword evidence="6" id="KW-1185">Reference proteome</keyword>
<name>A0A3E0H9K1_9GAMM</name>